<dbReference type="CDD" id="cd17631">
    <property type="entry name" value="FACL_FadD13-like"/>
    <property type="match status" value="1"/>
</dbReference>
<evidence type="ECO:0000313" key="5">
    <source>
        <dbReference type="EMBL" id="HGT49131.1"/>
    </source>
</evidence>
<dbReference type="InterPro" id="IPR025110">
    <property type="entry name" value="AMP-bd_C"/>
</dbReference>
<dbReference type="PROSITE" id="PS00455">
    <property type="entry name" value="AMP_BINDING"/>
    <property type="match status" value="1"/>
</dbReference>
<dbReference type="EMBL" id="DSVI01000026">
    <property type="protein sequence ID" value="HGT49131.1"/>
    <property type="molecule type" value="Genomic_DNA"/>
</dbReference>
<dbReference type="PANTHER" id="PTHR43201">
    <property type="entry name" value="ACYL-COA SYNTHETASE"/>
    <property type="match status" value="1"/>
</dbReference>
<dbReference type="GO" id="GO:0031956">
    <property type="term" value="F:medium-chain fatty acid-CoA ligase activity"/>
    <property type="evidence" value="ECO:0007669"/>
    <property type="project" value="TreeGrafter"/>
</dbReference>
<proteinExistence type="inferred from homology"/>
<dbReference type="InterPro" id="IPR042099">
    <property type="entry name" value="ANL_N_sf"/>
</dbReference>
<dbReference type="Pfam" id="PF00501">
    <property type="entry name" value="AMP-binding"/>
    <property type="match status" value="1"/>
</dbReference>
<evidence type="ECO:0000259" key="3">
    <source>
        <dbReference type="Pfam" id="PF00501"/>
    </source>
</evidence>
<name>A0A832LKK5_9BACT</name>
<sequence length="510" mass="58601">MYNFQTDWLAKWAKYTPNRMFIREHQRDIQWSYSDFNNRTNALAEYLVNQYHIKKGDRIAIYSKNKSEHVILFLACIKIGAILIPLNFRLTPRELDVLINDAEPSLFFYDEEFSDHIPKISSVQKINKVLKLVEIEKFLIENSINTDFTPSELYSEDTPVMILYTAGTTGLSKGVIITHKMLFWNSVNTGLRLDLTSKDHTQSFAPFFHTGGWNVLFTPFLHHGASHTLLTHFDADLILELMEKEKATILFGVPTMLQMMADSHLFNKVDLSSVRYAIVGGAPMPIPLINIWHQKGIFIRQGYGLTEVGPNCFSLHQDDAIRKKGSIGFPNFYIEAKIMRDNNTECDVDEVGELWLRSPVVTPGYWRKEKETSEAITDGWFHTGDLVKKDSEGYYYVVDRKKNMYISGGENVYPAEIESFLYTKNEIKEVAVIGVPDKKWGEVGKAYIVLKENTLLTADDILKYCLGNLAKYKIPKYVEFLNELPKNDAGKIDKKKLLELHLNSINKTNH</sequence>
<dbReference type="Pfam" id="PF13193">
    <property type="entry name" value="AMP-binding_C"/>
    <property type="match status" value="1"/>
</dbReference>
<evidence type="ECO:0000256" key="1">
    <source>
        <dbReference type="ARBA" id="ARBA00006432"/>
    </source>
</evidence>
<keyword evidence="2 5" id="KW-0436">Ligase</keyword>
<feature type="domain" description="AMP-dependent synthetase/ligase" evidence="3">
    <location>
        <begin position="10"/>
        <end position="366"/>
    </location>
</feature>
<organism evidence="5">
    <name type="scientific">Ignavibacterium album</name>
    <dbReference type="NCBI Taxonomy" id="591197"/>
    <lineage>
        <taxon>Bacteria</taxon>
        <taxon>Pseudomonadati</taxon>
        <taxon>Ignavibacteriota</taxon>
        <taxon>Ignavibacteria</taxon>
        <taxon>Ignavibacteriales</taxon>
        <taxon>Ignavibacteriaceae</taxon>
        <taxon>Ignavibacterium</taxon>
    </lineage>
</organism>
<dbReference type="FunFam" id="3.30.300.30:FF:000008">
    <property type="entry name" value="2,3-dihydroxybenzoate-AMP ligase"/>
    <property type="match status" value="1"/>
</dbReference>
<evidence type="ECO:0000259" key="4">
    <source>
        <dbReference type="Pfam" id="PF13193"/>
    </source>
</evidence>
<dbReference type="PANTHER" id="PTHR43201:SF5">
    <property type="entry name" value="MEDIUM-CHAIN ACYL-COA LIGASE ACSF2, MITOCHONDRIAL"/>
    <property type="match status" value="1"/>
</dbReference>
<dbReference type="GO" id="GO:0006631">
    <property type="term" value="P:fatty acid metabolic process"/>
    <property type="evidence" value="ECO:0007669"/>
    <property type="project" value="TreeGrafter"/>
</dbReference>
<comment type="caution">
    <text evidence="5">The sequence shown here is derived from an EMBL/GenBank/DDBJ whole genome shotgun (WGS) entry which is preliminary data.</text>
</comment>
<dbReference type="Gene3D" id="3.40.50.12780">
    <property type="entry name" value="N-terminal domain of ligase-like"/>
    <property type="match status" value="1"/>
</dbReference>
<dbReference type="SUPFAM" id="SSF56801">
    <property type="entry name" value="Acetyl-CoA synthetase-like"/>
    <property type="match status" value="1"/>
</dbReference>
<dbReference type="InterPro" id="IPR000873">
    <property type="entry name" value="AMP-dep_synth/lig_dom"/>
</dbReference>
<dbReference type="Gene3D" id="3.30.300.30">
    <property type="match status" value="1"/>
</dbReference>
<accession>A0A832LKK5</accession>
<feature type="domain" description="AMP-binding enzyme C-terminal" evidence="4">
    <location>
        <begin position="416"/>
        <end position="491"/>
    </location>
</feature>
<gene>
    <name evidence="5" type="ORF">ENS56_13925</name>
</gene>
<protein>
    <submittedName>
        <fullName evidence="5">Long-chain fatty acid--CoA ligase</fullName>
    </submittedName>
</protein>
<comment type="similarity">
    <text evidence="1">Belongs to the ATP-dependent AMP-binding enzyme family.</text>
</comment>
<dbReference type="AlphaFoldDB" id="A0A832LKK5"/>
<dbReference type="InterPro" id="IPR020845">
    <property type="entry name" value="AMP-binding_CS"/>
</dbReference>
<reference evidence="5" key="1">
    <citation type="journal article" date="2020" name="mSystems">
        <title>Genome- and Community-Level Interaction Insights into Carbon Utilization and Element Cycling Functions of Hydrothermarchaeota in Hydrothermal Sediment.</title>
        <authorList>
            <person name="Zhou Z."/>
            <person name="Liu Y."/>
            <person name="Xu W."/>
            <person name="Pan J."/>
            <person name="Luo Z.H."/>
            <person name="Li M."/>
        </authorList>
    </citation>
    <scope>NUCLEOTIDE SEQUENCE [LARGE SCALE GENOMIC DNA]</scope>
    <source>
        <strain evidence="5">SpSt-500</strain>
    </source>
</reference>
<dbReference type="InterPro" id="IPR045851">
    <property type="entry name" value="AMP-bd_C_sf"/>
</dbReference>
<evidence type="ECO:0000256" key="2">
    <source>
        <dbReference type="ARBA" id="ARBA00022598"/>
    </source>
</evidence>